<proteinExistence type="predicted"/>
<dbReference type="Proteomes" id="UP001623348">
    <property type="component" value="Unassembled WGS sequence"/>
</dbReference>
<organism evidence="1 2">
    <name type="scientific">Grus japonensis</name>
    <name type="common">Japanese crane</name>
    <name type="synonym">Red-crowned crane</name>
    <dbReference type="NCBI Taxonomy" id="30415"/>
    <lineage>
        <taxon>Eukaryota</taxon>
        <taxon>Metazoa</taxon>
        <taxon>Chordata</taxon>
        <taxon>Craniata</taxon>
        <taxon>Vertebrata</taxon>
        <taxon>Euteleostomi</taxon>
        <taxon>Archelosauria</taxon>
        <taxon>Archosauria</taxon>
        <taxon>Dinosauria</taxon>
        <taxon>Saurischia</taxon>
        <taxon>Theropoda</taxon>
        <taxon>Coelurosauria</taxon>
        <taxon>Aves</taxon>
        <taxon>Neognathae</taxon>
        <taxon>Neoaves</taxon>
        <taxon>Gruiformes</taxon>
        <taxon>Gruidae</taxon>
        <taxon>Grus</taxon>
    </lineage>
</organism>
<accession>A0ABC9WXQ4</accession>
<keyword evidence="2" id="KW-1185">Reference proteome</keyword>
<reference evidence="1 2" key="1">
    <citation type="submission" date="2024-06" db="EMBL/GenBank/DDBJ databases">
        <title>The draft genome of Grus japonensis, version 3.</title>
        <authorList>
            <person name="Nabeshima K."/>
            <person name="Suzuki S."/>
            <person name="Onuma M."/>
        </authorList>
    </citation>
    <scope>NUCLEOTIDE SEQUENCE [LARGE SCALE GENOMIC DNA]</scope>
    <source>
        <strain evidence="1 2">451A</strain>
    </source>
</reference>
<dbReference type="EMBL" id="BAAFJT010000005">
    <property type="protein sequence ID" value="GAB0189966.1"/>
    <property type="molecule type" value="Genomic_DNA"/>
</dbReference>
<evidence type="ECO:0000313" key="2">
    <source>
        <dbReference type="Proteomes" id="UP001623348"/>
    </source>
</evidence>
<evidence type="ECO:0000313" key="1">
    <source>
        <dbReference type="EMBL" id="GAB0189966.1"/>
    </source>
</evidence>
<dbReference type="AlphaFoldDB" id="A0ABC9WXQ4"/>
<gene>
    <name evidence="1" type="ORF">GRJ2_001461900</name>
</gene>
<comment type="caution">
    <text evidence="1">The sequence shown here is derived from an EMBL/GenBank/DDBJ whole genome shotgun (WGS) entry which is preliminary data.</text>
</comment>
<name>A0ABC9WXQ4_GRUJA</name>
<sequence length="83" mass="9140">MAFVGSIGFTVADKIKGLANLSVLVSHSFNGAIGHSVILKALSKLLQCFFTPVFMVRHGYTGHRRLLPVTKETLHIGNYRRSI</sequence>
<protein>
    <submittedName>
        <fullName evidence="1">Uncharacterized protein</fullName>
    </submittedName>
</protein>